<keyword evidence="4" id="KW-0732">Signal</keyword>
<dbReference type="CDD" id="cd06464">
    <property type="entry name" value="ACD_sHsps-like"/>
    <property type="match status" value="1"/>
</dbReference>
<reference evidence="6" key="1">
    <citation type="submission" date="2020-05" db="EMBL/GenBank/DDBJ databases">
        <title>Phylogenomic resolution of chytrid fungi.</title>
        <authorList>
            <person name="Stajich J.E."/>
            <person name="Amses K."/>
            <person name="Simmons R."/>
            <person name="Seto K."/>
            <person name="Myers J."/>
            <person name="Bonds A."/>
            <person name="Quandt C.A."/>
            <person name="Barry K."/>
            <person name="Liu P."/>
            <person name="Grigoriev I."/>
            <person name="Longcore J.E."/>
            <person name="James T.Y."/>
        </authorList>
    </citation>
    <scope>NUCLEOTIDE SEQUENCE</scope>
    <source>
        <strain evidence="6">JEL0318</strain>
    </source>
</reference>
<dbReference type="PROSITE" id="PS01031">
    <property type="entry name" value="SHSP"/>
    <property type="match status" value="1"/>
</dbReference>
<dbReference type="InterPro" id="IPR044587">
    <property type="entry name" value="HSP21-like"/>
</dbReference>
<dbReference type="InterPro" id="IPR002068">
    <property type="entry name" value="A-crystallin/Hsp20_dom"/>
</dbReference>
<dbReference type="Proteomes" id="UP001212841">
    <property type="component" value="Unassembled WGS sequence"/>
</dbReference>
<dbReference type="Pfam" id="PF00011">
    <property type="entry name" value="HSP20"/>
    <property type="match status" value="1"/>
</dbReference>
<feature type="signal peptide" evidence="4">
    <location>
        <begin position="1"/>
        <end position="16"/>
    </location>
</feature>
<dbReference type="EMBL" id="JADGJD010000138">
    <property type="protein sequence ID" value="KAJ3054427.1"/>
    <property type="molecule type" value="Genomic_DNA"/>
</dbReference>
<name>A0AAD5SGX6_9FUNG</name>
<evidence type="ECO:0000259" key="5">
    <source>
        <dbReference type="PROSITE" id="PS01031"/>
    </source>
</evidence>
<dbReference type="PANTHER" id="PTHR46733">
    <property type="entry name" value="26.5 KDA HEAT SHOCK PROTEIN, MITOCHONDRIAL"/>
    <property type="match status" value="1"/>
</dbReference>
<sequence>MGLFGFFFKLGAVAVAYDYFVTKRREGHDLPWWERAHNGYIHPSNTTAMTKHNPREDPFNTDDLPTCFHRISERWKARRAEWQSRMALYHPPTEIREMPNGKYTLEIEVPGLKKEDLVVSVVDEDKGIVLKGASVGEKDVNGNLRRREVDARVLLPRNADLGNMKAKLEDGVLKLTTEKKEFEGRRLVVE</sequence>
<evidence type="ECO:0000256" key="2">
    <source>
        <dbReference type="PROSITE-ProRule" id="PRU00285"/>
    </source>
</evidence>
<comment type="similarity">
    <text evidence="2 3">Belongs to the small heat shock protein (HSP20) family.</text>
</comment>
<keyword evidence="7" id="KW-1185">Reference proteome</keyword>
<feature type="chain" id="PRO_5042277797" description="SHSP domain-containing protein" evidence="4">
    <location>
        <begin position="17"/>
        <end position="190"/>
    </location>
</feature>
<evidence type="ECO:0000313" key="7">
    <source>
        <dbReference type="Proteomes" id="UP001212841"/>
    </source>
</evidence>
<keyword evidence="1" id="KW-0346">Stress response</keyword>
<accession>A0AAD5SGX6</accession>
<gene>
    <name evidence="6" type="ORF">HK097_001832</name>
</gene>
<evidence type="ECO:0000256" key="4">
    <source>
        <dbReference type="SAM" id="SignalP"/>
    </source>
</evidence>
<evidence type="ECO:0000313" key="6">
    <source>
        <dbReference type="EMBL" id="KAJ3054427.1"/>
    </source>
</evidence>
<dbReference type="SUPFAM" id="SSF49764">
    <property type="entry name" value="HSP20-like chaperones"/>
    <property type="match status" value="1"/>
</dbReference>
<organism evidence="6 7">
    <name type="scientific">Rhizophlyctis rosea</name>
    <dbReference type="NCBI Taxonomy" id="64517"/>
    <lineage>
        <taxon>Eukaryota</taxon>
        <taxon>Fungi</taxon>
        <taxon>Fungi incertae sedis</taxon>
        <taxon>Chytridiomycota</taxon>
        <taxon>Chytridiomycota incertae sedis</taxon>
        <taxon>Chytridiomycetes</taxon>
        <taxon>Rhizophlyctidales</taxon>
        <taxon>Rhizophlyctidaceae</taxon>
        <taxon>Rhizophlyctis</taxon>
    </lineage>
</organism>
<proteinExistence type="inferred from homology"/>
<dbReference type="AlphaFoldDB" id="A0AAD5SGX6"/>
<dbReference type="Gene3D" id="2.60.40.790">
    <property type="match status" value="1"/>
</dbReference>
<dbReference type="GO" id="GO:0009408">
    <property type="term" value="P:response to heat"/>
    <property type="evidence" value="ECO:0007669"/>
    <property type="project" value="InterPro"/>
</dbReference>
<comment type="caution">
    <text evidence="6">The sequence shown here is derived from an EMBL/GenBank/DDBJ whole genome shotgun (WGS) entry which is preliminary data.</text>
</comment>
<dbReference type="InterPro" id="IPR008978">
    <property type="entry name" value="HSP20-like_chaperone"/>
</dbReference>
<dbReference type="PANTHER" id="PTHR46733:SF4">
    <property type="entry name" value="HEAT SHOCK PROTEIN 21, CHLOROPLASTIC"/>
    <property type="match status" value="1"/>
</dbReference>
<protein>
    <recommendedName>
        <fullName evidence="5">SHSP domain-containing protein</fullName>
    </recommendedName>
</protein>
<feature type="domain" description="SHSP" evidence="5">
    <location>
        <begin position="84"/>
        <end position="190"/>
    </location>
</feature>
<evidence type="ECO:0000256" key="3">
    <source>
        <dbReference type="RuleBase" id="RU003616"/>
    </source>
</evidence>
<evidence type="ECO:0000256" key="1">
    <source>
        <dbReference type="ARBA" id="ARBA00023016"/>
    </source>
</evidence>